<reference evidence="2 3" key="1">
    <citation type="submission" date="2019-07" db="EMBL/GenBank/DDBJ databases">
        <authorList>
            <person name="Zhou L.-Y."/>
        </authorList>
    </citation>
    <scope>NUCLEOTIDE SEQUENCE [LARGE SCALE GENOMIC DNA]</scope>
    <source>
        <strain evidence="2 3">YIM 101269</strain>
    </source>
</reference>
<accession>A0A553K0Q7</accession>
<keyword evidence="3" id="KW-1185">Reference proteome</keyword>
<dbReference type="Proteomes" id="UP000317638">
    <property type="component" value="Unassembled WGS sequence"/>
</dbReference>
<sequence>MSSATTDEIENKIREIRRDLADAAGRIDGALQDAVDKIFSQWYVPDFLKDRALNKAQEASSEFRRIPPKVDPTVELILREINDYKAVSTTAPQYCAVDFAAAADSVGHDQLGPNGDDWESGNTQSYRNAVHALPSKLQNLRDAVEDICEIMTDLKGDYDSYFTGVLVAVISLAIAIAGLVVAIVGLVLAIPSGGAGLVVAIVSLVVAVVGALVAAIAFATLTDMDAARATAAQRLRSAASSVRNSHWPLEPSMGSTGW</sequence>
<organism evidence="2 3">
    <name type="scientific">Tessaracoccus rhinocerotis</name>
    <dbReference type="NCBI Taxonomy" id="1689449"/>
    <lineage>
        <taxon>Bacteria</taxon>
        <taxon>Bacillati</taxon>
        <taxon>Actinomycetota</taxon>
        <taxon>Actinomycetes</taxon>
        <taxon>Propionibacteriales</taxon>
        <taxon>Propionibacteriaceae</taxon>
        <taxon>Tessaracoccus</taxon>
    </lineage>
</organism>
<protein>
    <submittedName>
        <fullName evidence="2">Uncharacterized protein</fullName>
    </submittedName>
</protein>
<proteinExistence type="predicted"/>
<feature type="transmembrane region" description="Helical" evidence="1">
    <location>
        <begin position="161"/>
        <end position="190"/>
    </location>
</feature>
<keyword evidence="1" id="KW-0812">Transmembrane</keyword>
<evidence type="ECO:0000256" key="1">
    <source>
        <dbReference type="SAM" id="Phobius"/>
    </source>
</evidence>
<feature type="transmembrane region" description="Helical" evidence="1">
    <location>
        <begin position="196"/>
        <end position="219"/>
    </location>
</feature>
<dbReference type="AlphaFoldDB" id="A0A553K0Q7"/>
<keyword evidence="1" id="KW-1133">Transmembrane helix</keyword>
<evidence type="ECO:0000313" key="2">
    <source>
        <dbReference type="EMBL" id="TRY18269.1"/>
    </source>
</evidence>
<gene>
    <name evidence="2" type="ORF">FOJ82_09540</name>
</gene>
<dbReference type="EMBL" id="VKKG01000003">
    <property type="protein sequence ID" value="TRY18269.1"/>
    <property type="molecule type" value="Genomic_DNA"/>
</dbReference>
<dbReference type="RefSeq" id="WP_143938245.1">
    <property type="nucleotide sequence ID" value="NZ_VKKG01000003.1"/>
</dbReference>
<evidence type="ECO:0000313" key="3">
    <source>
        <dbReference type="Proteomes" id="UP000317638"/>
    </source>
</evidence>
<name>A0A553K0Q7_9ACTN</name>
<comment type="caution">
    <text evidence="2">The sequence shown here is derived from an EMBL/GenBank/DDBJ whole genome shotgun (WGS) entry which is preliminary data.</text>
</comment>
<dbReference type="OrthoDB" id="4828358at2"/>
<keyword evidence="1" id="KW-0472">Membrane</keyword>